<keyword evidence="1" id="KW-0732">Signal</keyword>
<dbReference type="AlphaFoldDB" id="Q11GG2"/>
<gene>
    <name evidence="3" type="ordered locus">Meso_2121</name>
</gene>
<proteinExistence type="predicted"/>
<protein>
    <submittedName>
        <fullName evidence="3">Extensin-like protein</fullName>
    </submittedName>
</protein>
<feature type="signal peptide" evidence="1">
    <location>
        <begin position="1"/>
        <end position="32"/>
    </location>
</feature>
<organism evidence="3">
    <name type="scientific">Chelativorans sp. (strain BNC1)</name>
    <dbReference type="NCBI Taxonomy" id="266779"/>
    <lineage>
        <taxon>Bacteria</taxon>
        <taxon>Pseudomonadati</taxon>
        <taxon>Pseudomonadota</taxon>
        <taxon>Alphaproteobacteria</taxon>
        <taxon>Hyphomicrobiales</taxon>
        <taxon>Phyllobacteriaceae</taxon>
        <taxon>Chelativorans</taxon>
    </lineage>
</organism>
<dbReference type="PROSITE" id="PS51257">
    <property type="entry name" value="PROKAR_LIPOPROTEIN"/>
    <property type="match status" value="1"/>
</dbReference>
<feature type="chain" id="PRO_5004180088" evidence="1">
    <location>
        <begin position="33"/>
        <end position="273"/>
    </location>
</feature>
<name>Q11GG2_CHESB</name>
<evidence type="ECO:0000256" key="1">
    <source>
        <dbReference type="SAM" id="SignalP"/>
    </source>
</evidence>
<dbReference type="Pfam" id="PF06904">
    <property type="entry name" value="Extensin-like_C"/>
    <property type="match status" value="1"/>
</dbReference>
<evidence type="ECO:0000259" key="2">
    <source>
        <dbReference type="Pfam" id="PF06904"/>
    </source>
</evidence>
<dbReference type="eggNOG" id="COG3921">
    <property type="taxonomic scope" value="Bacteria"/>
</dbReference>
<dbReference type="EMBL" id="CP000390">
    <property type="protein sequence ID" value="ABG63513.1"/>
    <property type="molecule type" value="Genomic_DNA"/>
</dbReference>
<evidence type="ECO:0000313" key="3">
    <source>
        <dbReference type="EMBL" id="ABG63513.1"/>
    </source>
</evidence>
<accession>Q11GG2</accession>
<feature type="domain" description="Extensin-like C-terminal" evidence="2">
    <location>
        <begin position="98"/>
        <end position="273"/>
    </location>
</feature>
<reference evidence="3" key="1">
    <citation type="submission" date="2006-06" db="EMBL/GenBank/DDBJ databases">
        <title>Complete sequence of chromosome of Chelativorans sp. BNC1.</title>
        <authorList>
            <consortium name="US DOE Joint Genome Institute"/>
            <person name="Copeland A."/>
            <person name="Lucas S."/>
            <person name="Lapidus A."/>
            <person name="Barry K."/>
            <person name="Detter J.C."/>
            <person name="Glavina del Rio T."/>
            <person name="Hammon N."/>
            <person name="Israni S."/>
            <person name="Dalin E."/>
            <person name="Tice H."/>
            <person name="Pitluck S."/>
            <person name="Chertkov O."/>
            <person name="Brettin T."/>
            <person name="Bruce D."/>
            <person name="Han C."/>
            <person name="Tapia R."/>
            <person name="Gilna P."/>
            <person name="Schmutz J."/>
            <person name="Larimer F."/>
            <person name="Land M."/>
            <person name="Hauser L."/>
            <person name="Kyrpides N."/>
            <person name="Mikhailova N."/>
            <person name="Richardson P."/>
        </authorList>
    </citation>
    <scope>NUCLEOTIDE SEQUENCE</scope>
    <source>
        <strain evidence="3">BNC1</strain>
    </source>
</reference>
<dbReference type="HOGENOM" id="CLU_043272_1_0_5"/>
<sequence precursor="true">MYEYEWRRQWPFRLPRVARSALVLIAFAAASACSVDSVLRPDVDVGVSTGAISGGGLQNLVPSNPMMMSYPVPAQPEPPAMASPPGEAMTFMPAEEVACRQELQRLGVSYRDLPAIDEGGSCKIEHPVAVSGFSGGVALKPSATLTCQMALTVARWTKNELAPAARRRYLSGIGTIHQGSSYSCRRIRGTSVASEHSKGNAIDIMSVTLKNGREIDVRRPGFFAFRQRGLLNTVRAEGCDYFTTVLGPGYDADHRDHFHFDIKARRNGYRACR</sequence>
<dbReference type="KEGG" id="mes:Meso_2121"/>
<dbReference type="InterPro" id="IPR009683">
    <property type="entry name" value="Extensin-like_C"/>
</dbReference>
<dbReference type="STRING" id="266779.Meso_2121"/>